<evidence type="ECO:0000256" key="1">
    <source>
        <dbReference type="SAM" id="Coils"/>
    </source>
</evidence>
<protein>
    <submittedName>
        <fullName evidence="2">Uncharacterized protein</fullName>
    </submittedName>
</protein>
<accession>A0A7S2FQY2</accession>
<gene>
    <name evidence="2" type="ORF">DSPE1174_LOCUS10497</name>
</gene>
<dbReference type="AlphaFoldDB" id="A0A7S2FQY2"/>
<evidence type="ECO:0000313" key="2">
    <source>
        <dbReference type="EMBL" id="CAD9408610.1"/>
    </source>
</evidence>
<proteinExistence type="predicted"/>
<dbReference type="EMBL" id="HBGS01020267">
    <property type="protein sequence ID" value="CAD9408610.1"/>
    <property type="molecule type" value="Transcribed_RNA"/>
</dbReference>
<reference evidence="2" key="1">
    <citation type="submission" date="2021-01" db="EMBL/GenBank/DDBJ databases">
        <authorList>
            <person name="Corre E."/>
            <person name="Pelletier E."/>
            <person name="Niang G."/>
            <person name="Scheremetjew M."/>
            <person name="Finn R."/>
            <person name="Kale V."/>
            <person name="Holt S."/>
            <person name="Cochrane G."/>
            <person name="Meng A."/>
            <person name="Brown T."/>
            <person name="Cohen L."/>
        </authorList>
    </citation>
    <scope>NUCLEOTIDE SEQUENCE</scope>
    <source>
        <strain evidence="2">CCMP1381</strain>
    </source>
</reference>
<feature type="coiled-coil region" evidence="1">
    <location>
        <begin position="117"/>
        <end position="144"/>
    </location>
</feature>
<sequence length="822" mass="94926">MLVASHRALSNLCKLVPELQDMQGDENIGFELPKSDSVRKKARARTSLGGKRLTLSLTTVKKRKSSPPRPQSLIDCLVLDIETAGIAALRSCSGNIERAELFSYWQADVLDIDLREIETRDKKVRSLEREKELLQSTKADKRAQLSNFAKQIDVLFSPIFNWDFEKGPMPQNIDAAAVLSVFKECFSAAYVNDWRNLVSLPEYQGHRKEEREKEIDKRMQKVAFHFLSIARVANQKHATDASMLFTWVAEADNKGYCGRGSATRTQNRIATDRNYALRILDNHMESYLKDFQEKQRTLMRELVWFVDNQQSNMKTKEQRADRHREGDVKATTLGAYKPHSQYEEKDNKAPRFVVLAPAKRWNRLYGSAFSSISVGAHASFTNEEFPCWLVNTCEQVENHTLTQQPHFCCVVQKNQVPQSWFREQGIPAPDDTDLGSFSFEIAEFRTEHDILTLFEESPLHLSSIRRAFFNSQNTEEQQLRFYKKKNDLRIMSMVMNYHDALEGLLNNRGQAIPYSNWQKDLSMSNQPHLWDANGNPRVNERCPLPSQVVDVSTKEGLQQMKLRLDALVGRAGPFLGPLGDGKEDTTQMVVCDEAIGSMFRASRHANMIKMYKGVVGDIEMAKLSLQQSMSVVPVVTEMHSQWHAAKTTLTSFWKSFIEVARNLLGYVGLNPDQEGKNEDQKKHLRGVLLRSGYSELVRGFHESDFFDETRGYRLNIHTKCIDEERYHQDWTRYLSRLREEKDFQLHQGLALLEELRDQYMYEDSVRWDLLECLYLVRKRPPEEQTWLRAVVYALISSRRSVCGTKIFIQGIRGLLRRIARRP</sequence>
<organism evidence="2">
    <name type="scientific">Octactis speculum</name>
    <dbReference type="NCBI Taxonomy" id="3111310"/>
    <lineage>
        <taxon>Eukaryota</taxon>
        <taxon>Sar</taxon>
        <taxon>Stramenopiles</taxon>
        <taxon>Ochrophyta</taxon>
        <taxon>Dictyochophyceae</taxon>
        <taxon>Dictyochales</taxon>
        <taxon>Dictyochaceae</taxon>
        <taxon>Octactis</taxon>
    </lineage>
</organism>
<name>A0A7S2FQY2_9STRA</name>
<keyword evidence="1" id="KW-0175">Coiled coil</keyword>